<comment type="caution">
    <text evidence="2">The sequence shown here is derived from an EMBL/GenBank/DDBJ whole genome shotgun (WGS) entry which is preliminary data.</text>
</comment>
<evidence type="ECO:0000259" key="1">
    <source>
        <dbReference type="Pfam" id="PF13382"/>
    </source>
</evidence>
<protein>
    <submittedName>
        <fullName evidence="2">Adenine deaminase like protein</fullName>
    </submittedName>
</protein>
<sequence>TVAHDSHNLIVAGMNDTDMLTAAQEVVRMGGGCVVVREGSIIATLPLPIAGLMSDKGLVEVAEGVRELNRATQKLGCSYNPFMLISFLALPVIPSLKLTDRGLVDVDAFDFTGLWTD</sequence>
<feature type="domain" description="Adenine deaminase C-terminal" evidence="1">
    <location>
        <begin position="1"/>
        <end position="109"/>
    </location>
</feature>
<keyword evidence="3" id="KW-1185">Reference proteome</keyword>
<name>A0ABQ5KBK2_9EUKA</name>
<proteinExistence type="predicted"/>
<feature type="non-terminal residue" evidence="2">
    <location>
        <position position="1"/>
    </location>
</feature>
<gene>
    <name evidence="2" type="ORF">ADUPG1_005230</name>
</gene>
<organism evidence="2 3">
    <name type="scientific">Aduncisulcus paluster</name>
    <dbReference type="NCBI Taxonomy" id="2918883"/>
    <lineage>
        <taxon>Eukaryota</taxon>
        <taxon>Metamonada</taxon>
        <taxon>Carpediemonas-like organisms</taxon>
        <taxon>Aduncisulcus</taxon>
    </lineage>
</organism>
<dbReference type="EMBL" id="BQXS01008279">
    <property type="protein sequence ID" value="GKT29307.1"/>
    <property type="molecule type" value="Genomic_DNA"/>
</dbReference>
<evidence type="ECO:0000313" key="3">
    <source>
        <dbReference type="Proteomes" id="UP001057375"/>
    </source>
</evidence>
<dbReference type="InterPro" id="IPR026912">
    <property type="entry name" value="Adenine_deam_C"/>
</dbReference>
<accession>A0ABQ5KBK2</accession>
<evidence type="ECO:0000313" key="2">
    <source>
        <dbReference type="EMBL" id="GKT29307.1"/>
    </source>
</evidence>
<dbReference type="Pfam" id="PF13382">
    <property type="entry name" value="Adenine_deam_C"/>
    <property type="match status" value="1"/>
</dbReference>
<reference evidence="2" key="1">
    <citation type="submission" date="2022-03" db="EMBL/GenBank/DDBJ databases">
        <title>Draft genome sequence of Aduncisulcus paluster, a free-living microaerophilic Fornicata.</title>
        <authorList>
            <person name="Yuyama I."/>
            <person name="Kume K."/>
            <person name="Tamura T."/>
            <person name="Inagaki Y."/>
            <person name="Hashimoto T."/>
        </authorList>
    </citation>
    <scope>NUCLEOTIDE SEQUENCE</scope>
    <source>
        <strain evidence="2">NY0171</strain>
    </source>
</reference>
<dbReference type="Proteomes" id="UP001057375">
    <property type="component" value="Unassembled WGS sequence"/>
</dbReference>